<keyword evidence="5" id="KW-0732">Signal</keyword>
<keyword evidence="4" id="KW-0027">Amidation</keyword>
<dbReference type="Pfam" id="PF06324">
    <property type="entry name" value="Pigment_DH"/>
    <property type="match status" value="1"/>
</dbReference>
<keyword evidence="7" id="KW-1185">Reference proteome</keyword>
<evidence type="ECO:0000256" key="3">
    <source>
        <dbReference type="ARBA" id="ARBA00022525"/>
    </source>
</evidence>
<proteinExistence type="inferred from homology"/>
<evidence type="ECO:0000313" key="6">
    <source>
        <dbReference type="EMBL" id="KNC22116.1"/>
    </source>
</evidence>
<feature type="signal peptide" evidence="5">
    <location>
        <begin position="1"/>
        <end position="18"/>
    </location>
</feature>
<dbReference type="GO" id="GO:0005179">
    <property type="term" value="F:hormone activity"/>
    <property type="evidence" value="ECO:0007669"/>
    <property type="project" value="InterPro"/>
</dbReference>
<feature type="chain" id="PRO_5005534933" evidence="5">
    <location>
        <begin position="19"/>
        <end position="92"/>
    </location>
</feature>
<sequence length="92" mass="10363">MVKTLYLMMALVLGLVLATVPSLPTPDEERYFDKEFNRDLINWLASVHYAQSISNPCRYYGGNTLTAPMPKRNSELINSLLSLPKNMNDAGK</sequence>
<keyword evidence="3" id="KW-0964">Secreted</keyword>
<dbReference type="Proteomes" id="UP000037069">
    <property type="component" value="Unassembled WGS sequence"/>
</dbReference>
<dbReference type="STRING" id="7375.A0A0L0BQ32"/>
<dbReference type="OMA" id="MPDEERY"/>
<accession>A0A0L0BQ32</accession>
<dbReference type="OrthoDB" id="8178425at2759"/>
<evidence type="ECO:0000256" key="5">
    <source>
        <dbReference type="SAM" id="SignalP"/>
    </source>
</evidence>
<protein>
    <submittedName>
        <fullName evidence="6">Uncharacterized protein</fullName>
    </submittedName>
</protein>
<dbReference type="AlphaFoldDB" id="A0A0L0BQ32"/>
<comment type="subcellular location">
    <subcellularLocation>
        <location evidence="1">Secreted</location>
    </subcellularLocation>
</comment>
<gene>
    <name evidence="6" type="ORF">FF38_05868</name>
</gene>
<comment type="caution">
    <text evidence="6">The sequence shown here is derived from an EMBL/GenBank/DDBJ whole genome shotgun (WGS) entry which is preliminary data.</text>
</comment>
<evidence type="ECO:0000313" key="7">
    <source>
        <dbReference type="Proteomes" id="UP000037069"/>
    </source>
</evidence>
<dbReference type="GO" id="GO:0009416">
    <property type="term" value="P:response to light stimulus"/>
    <property type="evidence" value="ECO:0007669"/>
    <property type="project" value="InterPro"/>
</dbReference>
<name>A0A0L0BQ32_LUCCU</name>
<evidence type="ECO:0000256" key="2">
    <source>
        <dbReference type="ARBA" id="ARBA00010172"/>
    </source>
</evidence>
<comment type="similarity">
    <text evidence="2">Belongs to the arthropod PDH family.</text>
</comment>
<dbReference type="EMBL" id="JRES01001546">
    <property type="protein sequence ID" value="KNC22116.1"/>
    <property type="molecule type" value="Genomic_DNA"/>
</dbReference>
<dbReference type="GO" id="GO:0005576">
    <property type="term" value="C:extracellular region"/>
    <property type="evidence" value="ECO:0007669"/>
    <property type="project" value="UniProtKB-SubCell"/>
</dbReference>
<evidence type="ECO:0000256" key="4">
    <source>
        <dbReference type="ARBA" id="ARBA00022815"/>
    </source>
</evidence>
<organism evidence="6 7">
    <name type="scientific">Lucilia cuprina</name>
    <name type="common">Green bottle fly</name>
    <name type="synonym">Australian sheep blowfly</name>
    <dbReference type="NCBI Taxonomy" id="7375"/>
    <lineage>
        <taxon>Eukaryota</taxon>
        <taxon>Metazoa</taxon>
        <taxon>Ecdysozoa</taxon>
        <taxon>Arthropoda</taxon>
        <taxon>Hexapoda</taxon>
        <taxon>Insecta</taxon>
        <taxon>Pterygota</taxon>
        <taxon>Neoptera</taxon>
        <taxon>Endopterygota</taxon>
        <taxon>Diptera</taxon>
        <taxon>Brachycera</taxon>
        <taxon>Muscomorpha</taxon>
        <taxon>Oestroidea</taxon>
        <taxon>Calliphoridae</taxon>
        <taxon>Luciliinae</taxon>
        <taxon>Lucilia</taxon>
    </lineage>
</organism>
<dbReference type="InterPro" id="IPR009396">
    <property type="entry name" value="Pigment_DH"/>
</dbReference>
<reference evidence="6 7" key="1">
    <citation type="journal article" date="2015" name="Nat. Commun.">
        <title>Lucilia cuprina genome unlocks parasitic fly biology to underpin future interventions.</title>
        <authorList>
            <person name="Anstead C.A."/>
            <person name="Korhonen P.K."/>
            <person name="Young N.D."/>
            <person name="Hall R.S."/>
            <person name="Jex A.R."/>
            <person name="Murali S.C."/>
            <person name="Hughes D.S."/>
            <person name="Lee S.F."/>
            <person name="Perry T."/>
            <person name="Stroehlein A.J."/>
            <person name="Ansell B.R."/>
            <person name="Breugelmans B."/>
            <person name="Hofmann A."/>
            <person name="Qu J."/>
            <person name="Dugan S."/>
            <person name="Lee S.L."/>
            <person name="Chao H."/>
            <person name="Dinh H."/>
            <person name="Han Y."/>
            <person name="Doddapaneni H.V."/>
            <person name="Worley K.C."/>
            <person name="Muzny D.M."/>
            <person name="Ioannidis P."/>
            <person name="Waterhouse R.M."/>
            <person name="Zdobnov E.M."/>
            <person name="James P.J."/>
            <person name="Bagnall N.H."/>
            <person name="Kotze A.C."/>
            <person name="Gibbs R.A."/>
            <person name="Richards S."/>
            <person name="Batterham P."/>
            <person name="Gasser R.B."/>
        </authorList>
    </citation>
    <scope>NUCLEOTIDE SEQUENCE [LARGE SCALE GENOMIC DNA]</scope>
    <source>
        <strain evidence="6 7">LS</strain>
        <tissue evidence="6">Full body</tissue>
    </source>
</reference>
<evidence type="ECO:0000256" key="1">
    <source>
        <dbReference type="ARBA" id="ARBA00004613"/>
    </source>
</evidence>